<proteinExistence type="predicted"/>
<name>A0A5N5KQG9_9ROSI</name>
<organism evidence="2 3">
    <name type="scientific">Salix brachista</name>
    <dbReference type="NCBI Taxonomy" id="2182728"/>
    <lineage>
        <taxon>Eukaryota</taxon>
        <taxon>Viridiplantae</taxon>
        <taxon>Streptophyta</taxon>
        <taxon>Embryophyta</taxon>
        <taxon>Tracheophyta</taxon>
        <taxon>Spermatophyta</taxon>
        <taxon>Magnoliopsida</taxon>
        <taxon>eudicotyledons</taxon>
        <taxon>Gunneridae</taxon>
        <taxon>Pentapetalae</taxon>
        <taxon>rosids</taxon>
        <taxon>fabids</taxon>
        <taxon>Malpighiales</taxon>
        <taxon>Salicaceae</taxon>
        <taxon>Saliceae</taxon>
        <taxon>Salix</taxon>
    </lineage>
</organism>
<reference evidence="3" key="1">
    <citation type="journal article" date="2019" name="Gigascience">
        <title>De novo genome assembly of the endangered Acer yangbiense, a plant species with extremely small populations endemic to Yunnan Province, China.</title>
        <authorList>
            <person name="Yang J."/>
            <person name="Wariss H.M."/>
            <person name="Tao L."/>
            <person name="Zhang R."/>
            <person name="Yun Q."/>
            <person name="Hollingsworth P."/>
            <person name="Dao Z."/>
            <person name="Luo G."/>
            <person name="Guo H."/>
            <person name="Ma Y."/>
            <person name="Sun W."/>
        </authorList>
    </citation>
    <scope>NUCLEOTIDE SEQUENCE [LARGE SCALE GENOMIC DNA]</scope>
    <source>
        <strain evidence="3">cv. br00</strain>
    </source>
</reference>
<dbReference type="Proteomes" id="UP000326939">
    <property type="component" value="Chromosome 12"/>
</dbReference>
<feature type="region of interest" description="Disordered" evidence="1">
    <location>
        <begin position="1"/>
        <end position="20"/>
    </location>
</feature>
<evidence type="ECO:0000313" key="3">
    <source>
        <dbReference type="Proteomes" id="UP000326939"/>
    </source>
</evidence>
<gene>
    <name evidence="2" type="ORF">DKX38_019106</name>
</gene>
<dbReference type="EMBL" id="VDCV01000012">
    <property type="protein sequence ID" value="KAB5532436.1"/>
    <property type="molecule type" value="Genomic_DNA"/>
</dbReference>
<protein>
    <submittedName>
        <fullName evidence="2">Uncharacterized protein</fullName>
    </submittedName>
</protein>
<comment type="caution">
    <text evidence="2">The sequence shown here is derived from an EMBL/GenBank/DDBJ whole genome shotgun (WGS) entry which is preliminary data.</text>
</comment>
<accession>A0A5N5KQG9</accession>
<sequence length="148" mass="16739">MAPLAAKSNDLSEMEKQKKGPKPNILPLFWKPFLPFSRASESSNNKIKEVHTIISIHPVLKATMIKLLLFPVDLVLEGVQALLNISTGLKNNVKNVWRHADDWLKKSCIPNFGQWGVKSSDQTWRGDKIDDASRRQIQENSRIGAHCK</sequence>
<evidence type="ECO:0000256" key="1">
    <source>
        <dbReference type="SAM" id="MobiDB-lite"/>
    </source>
</evidence>
<dbReference type="AlphaFoldDB" id="A0A5N5KQG9"/>
<evidence type="ECO:0000313" key="2">
    <source>
        <dbReference type="EMBL" id="KAB5532436.1"/>
    </source>
</evidence>
<keyword evidence="3" id="KW-1185">Reference proteome</keyword>